<name>A0A3M8APL2_9BACL</name>
<dbReference type="InterPro" id="IPR018062">
    <property type="entry name" value="HTH_AraC-typ_CS"/>
</dbReference>
<evidence type="ECO:0000259" key="9">
    <source>
        <dbReference type="PROSITE" id="PS50983"/>
    </source>
</evidence>
<dbReference type="PROSITE" id="PS00041">
    <property type="entry name" value="HTH_ARAC_FAMILY_1"/>
    <property type="match status" value="1"/>
</dbReference>
<keyword evidence="7" id="KW-0804">Transcription</keyword>
<evidence type="ECO:0000313" key="13">
    <source>
        <dbReference type="Proteomes" id="UP000317180"/>
    </source>
</evidence>
<reference evidence="11 12" key="1">
    <citation type="submission" date="2018-10" db="EMBL/GenBank/DDBJ databases">
        <title>Phylogenomics of Brevibacillus.</title>
        <authorList>
            <person name="Dunlap C."/>
        </authorList>
    </citation>
    <scope>NUCLEOTIDE SEQUENCE [LARGE SCALE GENOMIC DNA]</scope>
    <source>
        <strain evidence="11 12">NRRL NRS 1219</strain>
    </source>
</reference>
<dbReference type="Gene3D" id="1.10.10.60">
    <property type="entry name" value="Homeodomain-like"/>
    <property type="match status" value="2"/>
</dbReference>
<dbReference type="CDD" id="cd01138">
    <property type="entry name" value="FeuA"/>
    <property type="match status" value="1"/>
</dbReference>
<evidence type="ECO:0000259" key="8">
    <source>
        <dbReference type="PROSITE" id="PS01124"/>
    </source>
</evidence>
<comment type="similarity">
    <text evidence="2">Belongs to the bacterial solute-binding protein 8 family.</text>
</comment>
<proteinExistence type="inferred from homology"/>
<dbReference type="AlphaFoldDB" id="A0A3M8APL2"/>
<accession>A0A3M8APL2</accession>
<evidence type="ECO:0000256" key="1">
    <source>
        <dbReference type="ARBA" id="ARBA00004196"/>
    </source>
</evidence>
<dbReference type="EMBL" id="RHHN01000048">
    <property type="protein sequence ID" value="RNB53142.1"/>
    <property type="molecule type" value="Genomic_DNA"/>
</dbReference>
<evidence type="ECO:0000256" key="2">
    <source>
        <dbReference type="ARBA" id="ARBA00008814"/>
    </source>
</evidence>
<dbReference type="InterPro" id="IPR002491">
    <property type="entry name" value="ABC_transptr_periplasmic_BD"/>
</dbReference>
<dbReference type="Proteomes" id="UP000276178">
    <property type="component" value="Unassembled WGS sequence"/>
</dbReference>
<dbReference type="SUPFAM" id="SSF53807">
    <property type="entry name" value="Helical backbone' metal receptor"/>
    <property type="match status" value="1"/>
</dbReference>
<organism evidence="11 12">
    <name type="scientific">Brevibacillus agri</name>
    <dbReference type="NCBI Taxonomy" id="51101"/>
    <lineage>
        <taxon>Bacteria</taxon>
        <taxon>Bacillati</taxon>
        <taxon>Bacillota</taxon>
        <taxon>Bacilli</taxon>
        <taxon>Bacillales</taxon>
        <taxon>Paenibacillaceae</taxon>
        <taxon>Brevibacillus</taxon>
    </lineage>
</organism>
<evidence type="ECO:0000256" key="7">
    <source>
        <dbReference type="ARBA" id="ARBA00023163"/>
    </source>
</evidence>
<dbReference type="InterPro" id="IPR020449">
    <property type="entry name" value="Tscrpt_reg_AraC-type_HTH"/>
</dbReference>
<keyword evidence="3" id="KW-0813">Transport</keyword>
<evidence type="ECO:0000313" key="10">
    <source>
        <dbReference type="EMBL" id="GED24216.1"/>
    </source>
</evidence>
<dbReference type="PANTHER" id="PTHR30532:SF29">
    <property type="entry name" value="FE(3+) DICITRATE-BINDING PERIPLASMIC PROTEIN"/>
    <property type="match status" value="1"/>
</dbReference>
<keyword evidence="5" id="KW-0805">Transcription regulation</keyword>
<reference evidence="10 13" key="2">
    <citation type="submission" date="2019-06" db="EMBL/GenBank/DDBJ databases">
        <title>Whole genome shotgun sequence of Brevibacillus agri NBRC 15538.</title>
        <authorList>
            <person name="Hosoyama A."/>
            <person name="Uohara A."/>
            <person name="Ohji S."/>
            <person name="Ichikawa N."/>
        </authorList>
    </citation>
    <scope>NUCLEOTIDE SEQUENCE [LARGE SCALE GENOMIC DNA]</scope>
    <source>
        <strain evidence="10 13">NBRC 15538</strain>
    </source>
</reference>
<feature type="domain" description="Fe/B12 periplasmic-binding" evidence="9">
    <location>
        <begin position="386"/>
        <end position="647"/>
    </location>
</feature>
<dbReference type="Proteomes" id="UP000317180">
    <property type="component" value="Unassembled WGS sequence"/>
</dbReference>
<dbReference type="GeneID" id="82812170"/>
<evidence type="ECO:0000256" key="4">
    <source>
        <dbReference type="ARBA" id="ARBA00022729"/>
    </source>
</evidence>
<evidence type="ECO:0000256" key="6">
    <source>
        <dbReference type="ARBA" id="ARBA00023125"/>
    </source>
</evidence>
<dbReference type="SUPFAM" id="SSF46689">
    <property type="entry name" value="Homeodomain-like"/>
    <property type="match status" value="2"/>
</dbReference>
<keyword evidence="4" id="KW-0732">Signal</keyword>
<keyword evidence="13" id="KW-1185">Reference proteome</keyword>
<sequence length="647" mass="72349">MKEEEKKKIHDLLAHWTHAAVQVIDVRHFVLQAQESWNSYRLPASSYFYACKGQATVRLDGREYAADRFLLLHGGKGMVLDVKLTDDELFAFYLILYKAKTLLPRLADHALLNDGGKEPFQLPYALVPHEPTGLYHLAATMAREWDAQERLRAKGTFLQFVHEVMQQLIQHGFHQEQQPLAKQVVRFLEAHYTTRISLESLAEQFCYSARYLTRLVKEETGHSPIDYVISLRMEKAKELLARTDAKLQEVAAAVGYQDVLYFSRLFKKHTGMTPSAFSKHALAAPPVPDRLYGKPGLSIVDEKGESYSVNDNRYQRSFGGIVRMNKKSTRHMATLFMVSLALLVSACSGTASPTPQAEGSVQEQAGAAQRELTDGLGNKVTVPAHPQRIIASYLEDHLVALGVKPVAQWSVGKGDVQGYLQKDLAGIPAIPYDLPPEVVMSYNPDLIIMDNAELVAGDKYSQYAKISPTYTIGKEKNSDWRKELLIVGEVLNKSEEAKKVLADYDTYVAESKEKLKQGIGEKSAAALWVTAKAVYMARQDLSSGDVLYKDLGFKVPAVVQEISKSGDANWNSVSLEKLAQLDADYLFVVNSKGVSKDEFLKEPVWANIPAVKNGHVYDFTTESSWLYTGVIANRQMIENVLENVLKQ</sequence>
<dbReference type="InterPro" id="IPR018060">
    <property type="entry name" value="HTH_AraC"/>
</dbReference>
<dbReference type="PANTHER" id="PTHR30532">
    <property type="entry name" value="IRON III DICITRATE-BINDING PERIPLASMIC PROTEIN"/>
    <property type="match status" value="1"/>
</dbReference>
<dbReference type="GO" id="GO:1901678">
    <property type="term" value="P:iron coordination entity transport"/>
    <property type="evidence" value="ECO:0007669"/>
    <property type="project" value="UniProtKB-ARBA"/>
</dbReference>
<dbReference type="RefSeq" id="WP_122953106.1">
    <property type="nucleotide sequence ID" value="NZ_BJOD01000001.1"/>
</dbReference>
<dbReference type="PRINTS" id="PR00032">
    <property type="entry name" value="HTHARAC"/>
</dbReference>
<evidence type="ECO:0000256" key="3">
    <source>
        <dbReference type="ARBA" id="ARBA00022448"/>
    </source>
</evidence>
<evidence type="ECO:0000313" key="11">
    <source>
        <dbReference type="EMBL" id="RNB53142.1"/>
    </source>
</evidence>
<dbReference type="Pfam" id="PF01497">
    <property type="entry name" value="Peripla_BP_2"/>
    <property type="match status" value="1"/>
</dbReference>
<evidence type="ECO:0000256" key="5">
    <source>
        <dbReference type="ARBA" id="ARBA00023015"/>
    </source>
</evidence>
<dbReference type="PROSITE" id="PS01124">
    <property type="entry name" value="HTH_ARAC_FAMILY_2"/>
    <property type="match status" value="1"/>
</dbReference>
<dbReference type="EMBL" id="BJOD01000001">
    <property type="protein sequence ID" value="GED24216.1"/>
    <property type="molecule type" value="Genomic_DNA"/>
</dbReference>
<comment type="subcellular location">
    <subcellularLocation>
        <location evidence="1">Cell envelope</location>
    </subcellularLocation>
</comment>
<dbReference type="GO" id="GO:0003700">
    <property type="term" value="F:DNA-binding transcription factor activity"/>
    <property type="evidence" value="ECO:0007669"/>
    <property type="project" value="InterPro"/>
</dbReference>
<evidence type="ECO:0000313" key="12">
    <source>
        <dbReference type="Proteomes" id="UP000276178"/>
    </source>
</evidence>
<dbReference type="Pfam" id="PF12833">
    <property type="entry name" value="HTH_18"/>
    <property type="match status" value="1"/>
</dbReference>
<dbReference type="SMART" id="SM00342">
    <property type="entry name" value="HTH_ARAC"/>
    <property type="match status" value="1"/>
</dbReference>
<dbReference type="Gene3D" id="3.40.50.1980">
    <property type="entry name" value="Nitrogenase molybdenum iron protein domain"/>
    <property type="match status" value="2"/>
</dbReference>
<keyword evidence="6" id="KW-0238">DNA-binding</keyword>
<dbReference type="InterPro" id="IPR051313">
    <property type="entry name" value="Bact_iron-sidero_bind"/>
</dbReference>
<feature type="domain" description="HTH araC/xylS-type" evidence="8">
    <location>
        <begin position="182"/>
        <end position="280"/>
    </location>
</feature>
<dbReference type="OrthoDB" id="2652069at2"/>
<gene>
    <name evidence="10" type="ORF">BAG01nite_03180</name>
    <name evidence="11" type="ORF">EB820_16230</name>
</gene>
<dbReference type="InterPro" id="IPR009057">
    <property type="entry name" value="Homeodomain-like_sf"/>
</dbReference>
<dbReference type="GO" id="GO:0030288">
    <property type="term" value="C:outer membrane-bounded periplasmic space"/>
    <property type="evidence" value="ECO:0007669"/>
    <property type="project" value="TreeGrafter"/>
</dbReference>
<comment type="caution">
    <text evidence="11">The sequence shown here is derived from an EMBL/GenBank/DDBJ whole genome shotgun (WGS) entry which is preliminary data.</text>
</comment>
<protein>
    <submittedName>
        <fullName evidence="11">Helix-turn-helix domain-containing protein</fullName>
    </submittedName>
</protein>
<dbReference type="GO" id="GO:0043565">
    <property type="term" value="F:sequence-specific DNA binding"/>
    <property type="evidence" value="ECO:0007669"/>
    <property type="project" value="InterPro"/>
</dbReference>
<dbReference type="PROSITE" id="PS50983">
    <property type="entry name" value="FE_B12_PBP"/>
    <property type="match status" value="1"/>
</dbReference>